<reference evidence="2 3" key="1">
    <citation type="submission" date="2015-01" db="EMBL/GenBank/DDBJ databases">
        <title>The Genome Sequence of Cladophialophora immunda CBS83496.</title>
        <authorList>
            <consortium name="The Broad Institute Genomics Platform"/>
            <person name="Cuomo C."/>
            <person name="de Hoog S."/>
            <person name="Gorbushina A."/>
            <person name="Stielow B."/>
            <person name="Teixiera M."/>
            <person name="Abouelleil A."/>
            <person name="Chapman S.B."/>
            <person name="Priest M."/>
            <person name="Young S.K."/>
            <person name="Wortman J."/>
            <person name="Nusbaum C."/>
            <person name="Birren B."/>
        </authorList>
    </citation>
    <scope>NUCLEOTIDE SEQUENCE [LARGE SCALE GENOMIC DNA]</scope>
    <source>
        <strain evidence="2 3">CBS 83496</strain>
    </source>
</reference>
<evidence type="ECO:0000259" key="1">
    <source>
        <dbReference type="Pfam" id="PF13454"/>
    </source>
</evidence>
<dbReference type="RefSeq" id="XP_016253218.1">
    <property type="nucleotide sequence ID" value="XM_016391316.1"/>
</dbReference>
<evidence type="ECO:0000313" key="2">
    <source>
        <dbReference type="EMBL" id="KIW33002.1"/>
    </source>
</evidence>
<accession>A0A0D2B649</accession>
<evidence type="ECO:0000313" key="3">
    <source>
        <dbReference type="Proteomes" id="UP000054466"/>
    </source>
</evidence>
<proteinExistence type="predicted"/>
<dbReference type="InterPro" id="IPR036188">
    <property type="entry name" value="FAD/NAD-bd_sf"/>
</dbReference>
<dbReference type="OrthoDB" id="432536at2759"/>
<dbReference type="InterPro" id="IPR053275">
    <property type="entry name" value="Agnestin_monoxygenase"/>
</dbReference>
<dbReference type="InterPro" id="IPR038732">
    <property type="entry name" value="HpyO/CreE_NAD-binding"/>
</dbReference>
<dbReference type="SUPFAM" id="SSF51905">
    <property type="entry name" value="FAD/NAD(P)-binding domain"/>
    <property type="match status" value="1"/>
</dbReference>
<organism evidence="2 3">
    <name type="scientific">Cladophialophora immunda</name>
    <dbReference type="NCBI Taxonomy" id="569365"/>
    <lineage>
        <taxon>Eukaryota</taxon>
        <taxon>Fungi</taxon>
        <taxon>Dikarya</taxon>
        <taxon>Ascomycota</taxon>
        <taxon>Pezizomycotina</taxon>
        <taxon>Eurotiomycetes</taxon>
        <taxon>Chaetothyriomycetidae</taxon>
        <taxon>Chaetothyriales</taxon>
        <taxon>Herpotrichiellaceae</taxon>
        <taxon>Cladophialophora</taxon>
    </lineage>
</organism>
<gene>
    <name evidence="2" type="ORF">PV07_04507</name>
</gene>
<dbReference type="HOGENOM" id="CLU_033663_1_0_1"/>
<dbReference type="STRING" id="569365.A0A0D2B649"/>
<dbReference type="PANTHER" id="PTHR38688:SF1">
    <property type="entry name" value="FAD_NAD(P)-BINDING DOMAIN-CONTAINING PROTEIN"/>
    <property type="match status" value="1"/>
</dbReference>
<keyword evidence="3" id="KW-1185">Reference proteome</keyword>
<protein>
    <recommendedName>
        <fullName evidence="1">FAD-dependent urate hydroxylase HpyO/Asp monooxygenase CreE-like FAD/NAD(P)-binding domain-containing protein</fullName>
    </recommendedName>
</protein>
<dbReference type="EMBL" id="KN847041">
    <property type="protein sequence ID" value="KIW33002.1"/>
    <property type="molecule type" value="Genomic_DNA"/>
</dbReference>
<feature type="domain" description="FAD-dependent urate hydroxylase HpyO/Asp monooxygenase CreE-like FAD/NAD(P)-binding" evidence="1">
    <location>
        <begin position="13"/>
        <end position="167"/>
    </location>
</feature>
<dbReference type="PANTHER" id="PTHR38688">
    <property type="entry name" value="PYR_REDOX_2 DOMAIN-CONTAINING PROTEIN"/>
    <property type="match status" value="1"/>
</dbReference>
<name>A0A0D2B649_9EURO</name>
<dbReference type="Gene3D" id="3.50.50.60">
    <property type="entry name" value="FAD/NAD(P)-binding domain"/>
    <property type="match status" value="1"/>
</dbReference>
<dbReference type="VEuPathDB" id="FungiDB:PV07_04507"/>
<dbReference type="Proteomes" id="UP000054466">
    <property type="component" value="Unassembled WGS sequence"/>
</dbReference>
<dbReference type="AlphaFoldDB" id="A0A0D2B649"/>
<sequence>MSIGVPKRVYDAVVVGAGGAGVATVGALLHYHQGFRIGWVDPDFSGGRISKRYRDVSSNTKTSLFRQYADAFEPFRQIVASTPKPNAVTVLEALEQNRGCHLRYAADMLTMLTSGLRKHPNVEIHVGDMSAADFQTSSAAWSMCLDPSDQAPDRKLYARNVIMCTGSSPTKIPLPCSTPTVLDLDDVLDRQKLRSSLPSADESLVVGVIGTSHSAIVAIMNLYELATGGTHPRLQVKWFVRGPMTYAVEMDGWILRDNTGLKGASADFARAHLEDDKLRESPVGKVLTKVDCPDVRDASMTPHLDSCTHVVEAIGYTRDPLPRLSVDGTTLEGITHDPTKGLLLDGNGHAVPHAYGAGIAFPERVTDPAGNTESAVGLWKFIKYLHRVAPTWC</sequence>
<dbReference type="Pfam" id="PF13454">
    <property type="entry name" value="NAD_binding_9"/>
    <property type="match status" value="1"/>
</dbReference>
<dbReference type="GeneID" id="27343701"/>